<dbReference type="FunFam" id="3.30.420.10:FF:000045">
    <property type="entry name" value="3'-5' exonuclease DinG"/>
    <property type="match status" value="1"/>
</dbReference>
<evidence type="ECO:0000313" key="15">
    <source>
        <dbReference type="EMBL" id="QQA17460.1"/>
    </source>
</evidence>
<feature type="binding site" evidence="9">
    <location>
        <begin position="284"/>
        <end position="291"/>
    </location>
    <ligand>
        <name>ATP</name>
        <dbReference type="ChEBI" id="CHEBI:30616"/>
    </ligand>
</feature>
<keyword evidence="7 9" id="KW-0067">ATP-binding</keyword>
<dbReference type="InterPro" id="IPR014013">
    <property type="entry name" value="Helic_SF1/SF2_ATP-bd_DinG/Rad3"/>
</dbReference>
<comment type="cofactor">
    <cofactor evidence="1">
        <name>[4Fe-4S] cluster</name>
        <dbReference type="ChEBI" id="CHEBI:49883"/>
    </cofactor>
</comment>
<dbReference type="InterPro" id="IPR012337">
    <property type="entry name" value="RNaseH-like_sf"/>
</dbReference>
<reference evidence="15 18" key="3">
    <citation type="submission" date="2020-12" db="EMBL/GenBank/DDBJ databases">
        <title>FDA dAtabase for Regulatory Grade micrObial Sequences (FDA-ARGOS): Supporting development and validation of Infectious Disease Dx tests.</title>
        <authorList>
            <person name="Nelson B."/>
            <person name="Plummer A."/>
            <person name="Tallon L."/>
            <person name="Sadzewicz L."/>
            <person name="Zhao X."/>
            <person name="Boylan J."/>
            <person name="Ott S."/>
            <person name="Bowen H."/>
            <person name="Vavikolanu K."/>
            <person name="Mehta A."/>
            <person name="Aluvathingal J."/>
            <person name="Nadendla S."/>
            <person name="Myers T."/>
            <person name="Yan Y."/>
            <person name="Sichtig H."/>
        </authorList>
    </citation>
    <scope>NUCLEOTIDE SEQUENCE [LARGE SCALE GENOMIC DNA]</scope>
    <source>
        <strain evidence="15 18">FDAARGOS_924</strain>
    </source>
</reference>
<dbReference type="NCBIfam" id="TIGR01407">
    <property type="entry name" value="dinG_rel"/>
    <property type="match status" value="1"/>
</dbReference>
<dbReference type="SMART" id="SM00479">
    <property type="entry name" value="EXOIII"/>
    <property type="match status" value="1"/>
</dbReference>
<dbReference type="Gene3D" id="3.30.420.10">
    <property type="entry name" value="Ribonuclease H-like superfamily/Ribonuclease H"/>
    <property type="match status" value="1"/>
</dbReference>
<feature type="short sequence motif" description="DEAH box" evidence="9">
    <location>
        <begin position="463"/>
        <end position="466"/>
    </location>
</feature>
<dbReference type="GO" id="GO:0006260">
    <property type="term" value="P:DNA replication"/>
    <property type="evidence" value="ECO:0007669"/>
    <property type="project" value="InterPro"/>
</dbReference>
<evidence type="ECO:0000256" key="1">
    <source>
        <dbReference type="ARBA" id="ARBA00001966"/>
    </source>
</evidence>
<dbReference type="Gene3D" id="3.40.50.300">
    <property type="entry name" value="P-loop containing nucleotide triphosphate hydrolases"/>
    <property type="match status" value="2"/>
</dbReference>
<dbReference type="EMBL" id="MRWU01000002">
    <property type="protein sequence ID" value="OSX95864.1"/>
    <property type="molecule type" value="Genomic_DNA"/>
</dbReference>
<gene>
    <name evidence="9 10 15" type="primary">dinG</name>
    <name evidence="13" type="ORF">BW900_06035</name>
    <name evidence="15" type="ORF">I6G81_08360</name>
    <name evidence="14" type="ORF">S3E15_02342</name>
</gene>
<evidence type="ECO:0000259" key="12">
    <source>
        <dbReference type="PROSITE" id="PS51194"/>
    </source>
</evidence>
<evidence type="ECO:0000313" key="16">
    <source>
        <dbReference type="Proteomes" id="UP000190696"/>
    </source>
</evidence>
<dbReference type="FunFam" id="3.40.50.300:FF:003260">
    <property type="entry name" value="3'-5' exonuclease DinG"/>
    <property type="match status" value="1"/>
</dbReference>
<evidence type="ECO:0000313" key="14">
    <source>
        <dbReference type="EMBL" id="OSX95864.1"/>
    </source>
</evidence>
<dbReference type="InterPro" id="IPR013520">
    <property type="entry name" value="Ribonucl_H"/>
</dbReference>
<dbReference type="PANTHER" id="PTHR11472:SF34">
    <property type="entry name" value="REGULATOR OF TELOMERE ELONGATION HELICASE 1"/>
    <property type="match status" value="1"/>
</dbReference>
<dbReference type="SMART" id="SM00487">
    <property type="entry name" value="DEXDc"/>
    <property type="match status" value="1"/>
</dbReference>
<keyword evidence="6 9" id="KW-0269">Exonuclease</keyword>
<feature type="domain" description="Helicase C-terminal" evidence="12">
    <location>
        <begin position="743"/>
        <end position="932"/>
    </location>
</feature>
<feature type="domain" description="Helicase ATP-binding" evidence="11">
    <location>
        <begin position="249"/>
        <end position="515"/>
    </location>
</feature>
<accession>A0A0A0WQB7</accession>
<dbReference type="RefSeq" id="WP_002030787.1">
    <property type="nucleotide sequence ID" value="NZ_CM125442.1"/>
</dbReference>
<dbReference type="InterPro" id="IPR011545">
    <property type="entry name" value="DEAD/DEAH_box_helicase_dom"/>
</dbReference>
<dbReference type="GO" id="GO:0003887">
    <property type="term" value="F:DNA-directed DNA polymerase activity"/>
    <property type="evidence" value="ECO:0007669"/>
    <property type="project" value="InterPro"/>
</dbReference>
<dbReference type="Pfam" id="PF13307">
    <property type="entry name" value="Helicase_C_2"/>
    <property type="match status" value="1"/>
</dbReference>
<dbReference type="InterPro" id="IPR006054">
    <property type="entry name" value="DnaQ"/>
</dbReference>
<dbReference type="SUPFAM" id="SSF52540">
    <property type="entry name" value="P-loop containing nucleoside triphosphate hydrolases"/>
    <property type="match status" value="1"/>
</dbReference>
<dbReference type="KEGG" id="bww:bwei_3448"/>
<dbReference type="KEGG" id="bmyo:BG05_4349"/>
<dbReference type="Proteomes" id="UP000190696">
    <property type="component" value="Unassembled WGS sequence"/>
</dbReference>
<dbReference type="Proteomes" id="UP000194131">
    <property type="component" value="Unassembled WGS sequence"/>
</dbReference>
<protein>
    <recommendedName>
        <fullName evidence="9 10">3'-5' exonuclease DinG</fullName>
        <ecNumber evidence="9 10">3.1.-.-</ecNumber>
    </recommendedName>
</protein>
<dbReference type="GO" id="GO:0016818">
    <property type="term" value="F:hydrolase activity, acting on acid anhydrides, in phosphorus-containing anhydrides"/>
    <property type="evidence" value="ECO:0007669"/>
    <property type="project" value="InterPro"/>
</dbReference>
<name>A0A0A0WQB7_BACMY</name>
<dbReference type="EC" id="3.1.-.-" evidence="9 10"/>
<evidence type="ECO:0000256" key="6">
    <source>
        <dbReference type="ARBA" id="ARBA00022839"/>
    </source>
</evidence>
<evidence type="ECO:0000313" key="18">
    <source>
        <dbReference type="Proteomes" id="UP000596196"/>
    </source>
</evidence>
<dbReference type="HAMAP" id="MF_02206">
    <property type="entry name" value="DinG_exonucl"/>
    <property type="match status" value="1"/>
</dbReference>
<dbReference type="NCBIfam" id="TIGR00573">
    <property type="entry name" value="dnaq"/>
    <property type="match status" value="1"/>
</dbReference>
<keyword evidence="18" id="KW-1185">Reference proteome</keyword>
<dbReference type="EMBL" id="MUAI01000002">
    <property type="protein sequence ID" value="OOR08073.1"/>
    <property type="molecule type" value="Genomic_DNA"/>
</dbReference>
<evidence type="ECO:0000256" key="5">
    <source>
        <dbReference type="ARBA" id="ARBA00022801"/>
    </source>
</evidence>
<evidence type="ECO:0000256" key="2">
    <source>
        <dbReference type="ARBA" id="ARBA00002286"/>
    </source>
</evidence>
<reference evidence="13 16" key="2">
    <citation type="submission" date="2017-01" db="EMBL/GenBank/DDBJ databases">
        <title>Bacillus cereus isolates.</title>
        <authorList>
            <person name="Beno S.M."/>
        </authorList>
    </citation>
    <scope>NUCLEOTIDE SEQUENCE [LARGE SCALE GENOMIC DNA]</scope>
    <source>
        <strain evidence="13 16">FSL W7-1108</strain>
    </source>
</reference>
<evidence type="ECO:0000256" key="7">
    <source>
        <dbReference type="ARBA" id="ARBA00022840"/>
    </source>
</evidence>
<keyword evidence="13" id="KW-0347">Helicase</keyword>
<dbReference type="FunFam" id="3.40.50.300:FF:000437">
    <property type="entry name" value="ATP-dependent DNA helicase DinG"/>
    <property type="match status" value="1"/>
</dbReference>
<dbReference type="EMBL" id="CP065877">
    <property type="protein sequence ID" value="QQA17460.1"/>
    <property type="molecule type" value="Genomic_DNA"/>
</dbReference>
<dbReference type="CDD" id="cd06127">
    <property type="entry name" value="DEDDh"/>
    <property type="match status" value="1"/>
</dbReference>
<dbReference type="InterPro" id="IPR014001">
    <property type="entry name" value="Helicase_ATP-bd"/>
</dbReference>
<dbReference type="PROSITE" id="PS51194">
    <property type="entry name" value="HELICASE_CTER"/>
    <property type="match status" value="1"/>
</dbReference>
<dbReference type="GO" id="GO:0005524">
    <property type="term" value="F:ATP binding"/>
    <property type="evidence" value="ECO:0007669"/>
    <property type="project" value="UniProtKB-UniRule"/>
</dbReference>
<dbReference type="GO" id="GO:0043139">
    <property type="term" value="F:5'-3' DNA helicase activity"/>
    <property type="evidence" value="ECO:0007669"/>
    <property type="project" value="UniProtKB-EC"/>
</dbReference>
<dbReference type="InterPro" id="IPR045028">
    <property type="entry name" value="DinG/Rad3-like"/>
</dbReference>
<evidence type="ECO:0000313" key="13">
    <source>
        <dbReference type="EMBL" id="OOR08073.1"/>
    </source>
</evidence>
<dbReference type="GO" id="GO:0003677">
    <property type="term" value="F:DNA binding"/>
    <property type="evidence" value="ECO:0007669"/>
    <property type="project" value="InterPro"/>
</dbReference>
<proteinExistence type="inferred from homology"/>
<dbReference type="AlphaFoldDB" id="A0A0A0WQB7"/>
<evidence type="ECO:0000313" key="17">
    <source>
        <dbReference type="Proteomes" id="UP000194131"/>
    </source>
</evidence>
<evidence type="ECO:0000256" key="9">
    <source>
        <dbReference type="HAMAP-Rule" id="MF_02206"/>
    </source>
</evidence>
<dbReference type="NCBIfam" id="NF005981">
    <property type="entry name" value="PRK08074.1"/>
    <property type="match status" value="1"/>
</dbReference>
<evidence type="ECO:0000256" key="3">
    <source>
        <dbReference type="ARBA" id="ARBA00022722"/>
    </source>
</evidence>
<comment type="function">
    <text evidence="2">Involved in the transposition of the insertion sequence.</text>
</comment>
<dbReference type="InterPro" id="IPR006310">
    <property type="entry name" value="DinG"/>
</dbReference>
<comment type="similarity">
    <text evidence="9 10">Belongs to the helicase family. DinG subfamily. Type 2 sub-subfamily.</text>
</comment>
<dbReference type="PANTHER" id="PTHR11472">
    <property type="entry name" value="DNA REPAIR DEAD HELICASE RAD3/XP-D SUBFAMILY MEMBER"/>
    <property type="match status" value="1"/>
</dbReference>
<dbReference type="PROSITE" id="PS51193">
    <property type="entry name" value="HELICASE_ATP_BIND_2"/>
    <property type="match status" value="1"/>
</dbReference>
<organism evidence="13 16">
    <name type="scientific">Bacillus mycoides</name>
    <dbReference type="NCBI Taxonomy" id="1405"/>
    <lineage>
        <taxon>Bacteria</taxon>
        <taxon>Bacillati</taxon>
        <taxon>Bacillota</taxon>
        <taxon>Bacilli</taxon>
        <taxon>Bacillales</taxon>
        <taxon>Bacillaceae</taxon>
        <taxon>Bacillus</taxon>
        <taxon>Bacillus cereus group</taxon>
    </lineage>
</organism>
<reference evidence="14 17" key="1">
    <citation type="submission" date="2016-12" db="EMBL/GenBank/DDBJ databases">
        <title>Genome Sequences of Twelve Sporeforming Bacillus Species Isolated from Foods.</title>
        <authorList>
            <person name="De Jong A."/>
            <person name="Holsappel S."/>
            <person name="Kuipers O.P."/>
        </authorList>
    </citation>
    <scope>NUCLEOTIDE SEQUENCE [LARGE SCALE GENOMIC DNA]</scope>
    <source>
        <strain evidence="14 17">S3E15</strain>
    </source>
</reference>
<evidence type="ECO:0000256" key="8">
    <source>
        <dbReference type="ARBA" id="ARBA00048954"/>
    </source>
</evidence>
<dbReference type="InterPro" id="IPR001650">
    <property type="entry name" value="Helicase_C-like"/>
</dbReference>
<dbReference type="InterPro" id="IPR036397">
    <property type="entry name" value="RNaseH_sf"/>
</dbReference>
<dbReference type="SMART" id="SM00491">
    <property type="entry name" value="HELICc2"/>
    <property type="match status" value="1"/>
</dbReference>
<dbReference type="Pfam" id="PF00270">
    <property type="entry name" value="DEAD"/>
    <property type="match status" value="1"/>
</dbReference>
<accession>A0A0B5S146</accession>
<keyword evidence="5 9" id="KW-0378">Hydrolase</keyword>
<dbReference type="SUPFAM" id="SSF53098">
    <property type="entry name" value="Ribonuclease H-like"/>
    <property type="match status" value="1"/>
</dbReference>
<evidence type="ECO:0000256" key="10">
    <source>
        <dbReference type="RuleBase" id="RU364106"/>
    </source>
</evidence>
<dbReference type="Pfam" id="PF00929">
    <property type="entry name" value="RNase_T"/>
    <property type="match status" value="1"/>
</dbReference>
<comment type="catalytic activity">
    <reaction evidence="8">
        <text>ATP + H2O = ADP + phosphate + H(+)</text>
        <dbReference type="Rhea" id="RHEA:13065"/>
        <dbReference type="ChEBI" id="CHEBI:15377"/>
        <dbReference type="ChEBI" id="CHEBI:15378"/>
        <dbReference type="ChEBI" id="CHEBI:30616"/>
        <dbReference type="ChEBI" id="CHEBI:43474"/>
        <dbReference type="ChEBI" id="CHEBI:456216"/>
        <dbReference type="EC" id="5.6.2.3"/>
    </reaction>
</comment>
<evidence type="ECO:0000259" key="11">
    <source>
        <dbReference type="PROSITE" id="PS51193"/>
    </source>
</evidence>
<dbReference type="GO" id="GO:0008408">
    <property type="term" value="F:3'-5' exonuclease activity"/>
    <property type="evidence" value="ECO:0007669"/>
    <property type="project" value="UniProtKB-UniRule"/>
</dbReference>
<keyword evidence="4 9" id="KW-0547">Nucleotide-binding</keyword>
<dbReference type="Proteomes" id="UP000596196">
    <property type="component" value="Chromosome"/>
</dbReference>
<keyword evidence="3 9" id="KW-0540">Nuclease</keyword>
<evidence type="ECO:0000256" key="4">
    <source>
        <dbReference type="ARBA" id="ARBA00022741"/>
    </source>
</evidence>
<comment type="function">
    <text evidence="9 10">3'-5' exonuclease.</text>
</comment>
<dbReference type="InterPro" id="IPR006555">
    <property type="entry name" value="ATP-dep_Helicase_C"/>
</dbReference>
<dbReference type="InterPro" id="IPR027417">
    <property type="entry name" value="P-loop_NTPase"/>
</dbReference>
<sequence>MSKRYVVVDLETTGNSWKDGKDKITQIAAVVVEDGEILEIFSSFINPKREIPLFITELTGIDENLVKQAPLFRDVAPMIVELLQGAAFVAHNVHFDWNFLNEELRQAGYTEVHCPKIDTVELAQILLPTADSYKLRDLAKQHELEHDQPHRADSDALATAELFLQFLSEIEKLPLVTLQSLYELSDVFQSDIADVLSENILKKMMHGKEEAEECEVYRNIALRKRNYSLSLSETYSSKFDAFLHKTIDKLELNMPKFEKRESQQIMMKEIYTALRDSRFSLIEAGTGTGKTLAYLLPSIYFAKKKEEPVIISTQTVQLQQQILEKEIPLLKKIMPFSFEVALLKGRKHYLCLHKFEYALQEEEKNYDMALTKAKILVWLLQTETGDRDELNIPEGGKLLWNRICSDVHSPGGMQSNWYSRCFYQRAKNKALFADIVITNHALLFQDFSSEEPLFASCEHIIFDEAHHIEEAASRTLGEQFSCMYFQLALSRLGTLETDDVLSKVYKMMKKSEQASRSTFRMVSHSLKELKFDADELFQMLRTFVFKQTKQEQGMSNMPLIYRYNTEVEKGKLWDSITELTNRFVYDVRKLLTTLEKQAEILQSKLEWEMHVVTGEYMHLIELLRKMAQSLQLLILEKNSYVTWMETETKGTIHSTVLYAQPVHIGERFADEFLTQKKSVIFTSATLTVNDSFDYIKEELGLHDFAPNTLKVPSPFRFEEQMKLMVSTDVPFIKKASNEEYIESISAHIAKIAKATKGRMLVLFTSYEMLKEAYTNLKNDETLEGYLLLTQSVNNKSRSRLIRKFQEFDKSILLGTSSFWEGIDIPGDALSCLVIVRLPFTPPHQPMMEAKGEWLKNQGEDVFDKLALPQAILRFKQGFGRLIRTNTDTGTVFVLDRRLTSSSYGKRFLQSIPTVPLYEGPLEELLVQLEESSNE</sequence>